<feature type="compositionally biased region" description="Polar residues" evidence="1">
    <location>
        <begin position="380"/>
        <end position="392"/>
    </location>
</feature>
<evidence type="ECO:0000313" key="2">
    <source>
        <dbReference type="EMBL" id="KAF7504001.1"/>
    </source>
</evidence>
<dbReference type="Proteomes" id="UP000606974">
    <property type="component" value="Unassembled WGS sequence"/>
</dbReference>
<feature type="region of interest" description="Disordered" evidence="1">
    <location>
        <begin position="346"/>
        <end position="678"/>
    </location>
</feature>
<feature type="compositionally biased region" description="Polar residues" evidence="1">
    <location>
        <begin position="668"/>
        <end position="678"/>
    </location>
</feature>
<organism evidence="2 3">
    <name type="scientific">Endocarpon pusillum</name>
    <dbReference type="NCBI Taxonomy" id="364733"/>
    <lineage>
        <taxon>Eukaryota</taxon>
        <taxon>Fungi</taxon>
        <taxon>Dikarya</taxon>
        <taxon>Ascomycota</taxon>
        <taxon>Pezizomycotina</taxon>
        <taxon>Eurotiomycetes</taxon>
        <taxon>Chaetothyriomycetidae</taxon>
        <taxon>Verrucariales</taxon>
        <taxon>Verrucariaceae</taxon>
        <taxon>Endocarpon</taxon>
    </lineage>
</organism>
<feature type="compositionally biased region" description="Low complexity" evidence="1">
    <location>
        <begin position="465"/>
        <end position="490"/>
    </location>
</feature>
<proteinExistence type="predicted"/>
<feature type="compositionally biased region" description="Polar residues" evidence="1">
    <location>
        <begin position="154"/>
        <end position="167"/>
    </location>
</feature>
<sequence length="747" mass="81928">MAALSVPNDGLVLLRTPERGPASNSTLPSQVIRLNLAQRATEEILKSFHNKEKISIRFGKRVSVQHGKKSQPVSACTELCPSELYQCSLDDDSTFYFSGKLSHKLEAQKAQTDTAKADEALANLQNSLKSHEDQKASNEARIVTDKDELRHLTELSQKAKGNQSQPSAIRKDRFLHTTHRSTPPSPFLGAGGSPATGPAPIARSAPASVSQDQIRLNAIKIPFLHLLAVDAITPKVLAEAIHATKDDCEKLLHKYVKDARDANAKQELKDKAYRELDPWKFPYPRENDRQAAIDRAISAFDRMRINTNDQIWETLLPVKERGKGKGSELSRLRIAQAGINVVAPKAGLSKGAPQSVTDTDTDHGKPAGKGKGSATKAKPRSNTNESLEQSSTLRKEATKQLKEVHHKDAPKKEKRKAQANAKFKSAEVIEDSDEELEGVKTTIESTTRLKKGPDAKARASTMKQPSKPTATTTSSIPPTSSLKTSSKITSNLMPNSALTRPRPESGTTKASPRPRTDSSPQKRSPLASSPPTNATDLDNSQSSKTNSLSSATSSPAMSPPHTKGQKSLPPSKTSEPRPPPTALKRKAEDQPCPAPKRQQINGNHIKRPTTNRINKPHAENKSNNRNNTSITTPSSSQRSRTPSSSSASTINTTTTNASSSSTTKHCPPSTSKLQSDLQLQSKARRFKIQYARYQALHAKIMAMPEANRDAEEVKVLRKMHTRIGELKREIWEGWEKEKERGRDRKKN</sequence>
<dbReference type="OrthoDB" id="2587563at2759"/>
<feature type="region of interest" description="Disordered" evidence="1">
    <location>
        <begin position="128"/>
        <end position="206"/>
    </location>
</feature>
<feature type="compositionally biased region" description="Polar residues" evidence="1">
    <location>
        <begin position="517"/>
        <end position="538"/>
    </location>
</feature>
<feature type="compositionally biased region" description="Low complexity" evidence="1">
    <location>
        <begin position="628"/>
        <end position="663"/>
    </location>
</feature>
<feature type="compositionally biased region" description="Basic and acidic residues" evidence="1">
    <location>
        <begin position="393"/>
        <end position="411"/>
    </location>
</feature>
<feature type="compositionally biased region" description="Low complexity" evidence="1">
    <location>
        <begin position="539"/>
        <end position="556"/>
    </location>
</feature>
<protein>
    <submittedName>
        <fullName evidence="2">Uncharacterized protein</fullName>
    </submittedName>
</protein>
<name>A0A8H7ABE0_9EURO</name>
<gene>
    <name evidence="2" type="ORF">GJ744_002929</name>
</gene>
<dbReference type="UniPathway" id="UPA00143"/>
<evidence type="ECO:0000313" key="3">
    <source>
        <dbReference type="Proteomes" id="UP000606974"/>
    </source>
</evidence>
<reference evidence="2" key="1">
    <citation type="submission" date="2020-02" db="EMBL/GenBank/DDBJ databases">
        <authorList>
            <person name="Palmer J.M."/>
        </authorList>
    </citation>
    <scope>NUCLEOTIDE SEQUENCE</scope>
    <source>
        <strain evidence="2">EPUS1.4</strain>
        <tissue evidence="2">Thallus</tissue>
    </source>
</reference>
<comment type="caution">
    <text evidence="2">The sequence shown here is derived from an EMBL/GenBank/DDBJ whole genome shotgun (WGS) entry which is preliminary data.</text>
</comment>
<keyword evidence="3" id="KW-1185">Reference proteome</keyword>
<evidence type="ECO:0000256" key="1">
    <source>
        <dbReference type="SAM" id="MobiDB-lite"/>
    </source>
</evidence>
<dbReference type="EMBL" id="JAACFV010000153">
    <property type="protein sequence ID" value="KAF7504001.1"/>
    <property type="molecule type" value="Genomic_DNA"/>
</dbReference>
<dbReference type="AlphaFoldDB" id="A0A8H7ABE0"/>
<accession>A0A8H7ABE0</accession>
<dbReference type="GO" id="GO:0016567">
    <property type="term" value="P:protein ubiquitination"/>
    <property type="evidence" value="ECO:0007669"/>
    <property type="project" value="UniProtKB-UniPathway"/>
</dbReference>
<feature type="compositionally biased region" description="Basic and acidic residues" evidence="1">
    <location>
        <begin position="129"/>
        <end position="153"/>
    </location>
</feature>